<reference evidence="1 2" key="1">
    <citation type="journal article" date="2015" name="Infect. Genet. Evol.">
        <title>Genomic sequences of six botulinum neurotoxin-producing strains representing three clostridial species illustrate the mobility and diversity of botulinum neurotoxin genes.</title>
        <authorList>
            <person name="Smith T.J."/>
            <person name="Hill K.K."/>
            <person name="Xie G."/>
            <person name="Foley B.T."/>
            <person name="Williamson C.H."/>
            <person name="Foster J.T."/>
            <person name="Johnson S.L."/>
            <person name="Chertkov O."/>
            <person name="Teshima H."/>
            <person name="Gibbons H.S."/>
            <person name="Johnsky L.A."/>
            <person name="Karavis M.A."/>
            <person name="Smith L.A."/>
        </authorList>
    </citation>
    <scope>NUCLEOTIDE SEQUENCE [LARGE SCALE GENOMIC DNA]</scope>
    <source>
        <strain evidence="1">Sullivan</strain>
    </source>
</reference>
<dbReference type="AlphaFoldDB" id="A0A0A7FY73"/>
<dbReference type="OrthoDB" id="1925115at2"/>
<organism evidence="1 2">
    <name type="scientific">Clostridium baratii str. Sullivan</name>
    <dbReference type="NCBI Taxonomy" id="1415775"/>
    <lineage>
        <taxon>Bacteria</taxon>
        <taxon>Bacillati</taxon>
        <taxon>Bacillota</taxon>
        <taxon>Clostridia</taxon>
        <taxon>Eubacteriales</taxon>
        <taxon>Clostridiaceae</taxon>
        <taxon>Clostridium</taxon>
    </lineage>
</organism>
<dbReference type="EMBL" id="CP006905">
    <property type="protein sequence ID" value="AIY84567.1"/>
    <property type="molecule type" value="Genomic_DNA"/>
</dbReference>
<dbReference type="Proteomes" id="UP000030635">
    <property type="component" value="Chromosome"/>
</dbReference>
<dbReference type="KEGG" id="cbv:U729_844"/>
<accession>A0A0A7FY73</accession>
<keyword evidence="2" id="KW-1185">Reference proteome</keyword>
<evidence type="ECO:0000313" key="1">
    <source>
        <dbReference type="EMBL" id="AIY84567.1"/>
    </source>
</evidence>
<name>A0A0A7FY73_9CLOT</name>
<dbReference type="HOGENOM" id="CLU_149191_0_0_9"/>
<dbReference type="RefSeq" id="WP_039311941.1">
    <property type="nucleotide sequence ID" value="NZ_CP006905.1"/>
</dbReference>
<protein>
    <submittedName>
        <fullName evidence="1">Uncharacterized protein</fullName>
    </submittedName>
</protein>
<evidence type="ECO:0000313" key="2">
    <source>
        <dbReference type="Proteomes" id="UP000030635"/>
    </source>
</evidence>
<proteinExistence type="predicted"/>
<dbReference type="eggNOG" id="ENOG502ZRG4">
    <property type="taxonomic scope" value="Bacteria"/>
</dbReference>
<gene>
    <name evidence="1" type="ORF">U729_844</name>
</gene>
<sequence length="146" mass="16852">MKYIIFLILIAAIIAFLIMSYEGKLFKLKRQLLIANNQIERLRKQVPKNSTYKKGKSSEIIFEVPSSTMGIINENTNVLLSPLYNSDIVRVTTVKMEVKILDKAILNNVNWYYISLPLDTNINCRGWVNKDCFSYFYGDSSDLVKN</sequence>